<dbReference type="KEGG" id="htx:EKK97_13955"/>
<dbReference type="InterPro" id="IPR006481">
    <property type="entry name" value="Phage_lambda_GpS_holin"/>
</dbReference>
<protein>
    <submittedName>
        <fullName evidence="2">Phage holin, lambda family</fullName>
    </submittedName>
</protein>
<name>A0A6I6SIW6_9GAMM</name>
<dbReference type="Pfam" id="PF05106">
    <property type="entry name" value="Phage_holin_3_1"/>
    <property type="match status" value="1"/>
</dbReference>
<dbReference type="NCBIfam" id="TIGR01594">
    <property type="entry name" value="holin_lambda"/>
    <property type="match status" value="1"/>
</dbReference>
<reference evidence="2 3" key="1">
    <citation type="submission" date="2019-01" db="EMBL/GenBank/DDBJ databases">
        <title>Complete genome of a denitifying bacterium Halomons sp. BC-M4-5.</title>
        <authorList>
            <person name="Wang L."/>
            <person name="Shao Z."/>
        </authorList>
    </citation>
    <scope>NUCLEOTIDE SEQUENCE [LARGE SCALE GENOMIC DNA]</scope>
    <source>
        <strain evidence="2 3">BC-M4-5</strain>
    </source>
</reference>
<feature type="transmembrane region" description="Helical" evidence="1">
    <location>
        <begin position="20"/>
        <end position="45"/>
    </location>
</feature>
<gene>
    <name evidence="2" type="ORF">EKK97_13955</name>
</gene>
<keyword evidence="1" id="KW-0472">Membrane</keyword>
<evidence type="ECO:0000313" key="3">
    <source>
        <dbReference type="Proteomes" id="UP000464013"/>
    </source>
</evidence>
<feature type="transmembrane region" description="Helical" evidence="1">
    <location>
        <begin position="57"/>
        <end position="78"/>
    </location>
</feature>
<sequence>MNALRNEKSPMPGRDPNNWGWLLSVVASLWPSLYAAGLAFAIALIRGIHAGGKPVKSLLEAVLCGCLTLALVPLLDYFGLPRDLAVAIGAAIAFLGVDWFRRHADTVARRLIEKWVGK</sequence>
<proteinExistence type="predicted"/>
<feature type="transmembrane region" description="Helical" evidence="1">
    <location>
        <begin position="84"/>
        <end position="100"/>
    </location>
</feature>
<keyword evidence="1" id="KW-0812">Transmembrane</keyword>
<accession>A0A6I6SIW6</accession>
<organism evidence="2 3">
    <name type="scientific">Billgrantia tianxiuensis</name>
    <dbReference type="NCBI Taxonomy" id="2497861"/>
    <lineage>
        <taxon>Bacteria</taxon>
        <taxon>Pseudomonadati</taxon>
        <taxon>Pseudomonadota</taxon>
        <taxon>Gammaproteobacteria</taxon>
        <taxon>Oceanospirillales</taxon>
        <taxon>Halomonadaceae</taxon>
        <taxon>Billgrantia</taxon>
    </lineage>
</organism>
<evidence type="ECO:0000256" key="1">
    <source>
        <dbReference type="SAM" id="Phobius"/>
    </source>
</evidence>
<dbReference type="EMBL" id="CP035042">
    <property type="protein sequence ID" value="QHC50469.1"/>
    <property type="molecule type" value="Genomic_DNA"/>
</dbReference>
<keyword evidence="1" id="KW-1133">Transmembrane helix</keyword>
<dbReference type="AlphaFoldDB" id="A0A6I6SIW6"/>
<dbReference type="Proteomes" id="UP000464013">
    <property type="component" value="Chromosome"/>
</dbReference>
<keyword evidence="3" id="KW-1185">Reference proteome</keyword>
<evidence type="ECO:0000313" key="2">
    <source>
        <dbReference type="EMBL" id="QHC50469.1"/>
    </source>
</evidence>